<keyword evidence="1" id="KW-0175">Coiled coil</keyword>
<gene>
    <name evidence="2" type="ORF">Plil01_001635700</name>
</gene>
<organism evidence="2 3">
    <name type="scientific">Phytophthora lilii</name>
    <dbReference type="NCBI Taxonomy" id="2077276"/>
    <lineage>
        <taxon>Eukaryota</taxon>
        <taxon>Sar</taxon>
        <taxon>Stramenopiles</taxon>
        <taxon>Oomycota</taxon>
        <taxon>Peronosporomycetes</taxon>
        <taxon>Peronosporales</taxon>
        <taxon>Peronosporaceae</taxon>
        <taxon>Phytophthora</taxon>
    </lineage>
</organism>
<evidence type="ECO:0000313" key="3">
    <source>
        <dbReference type="Proteomes" id="UP001165083"/>
    </source>
</evidence>
<keyword evidence="3" id="KW-1185">Reference proteome</keyword>
<protein>
    <submittedName>
        <fullName evidence="2">Unnamed protein product</fullName>
    </submittedName>
</protein>
<comment type="caution">
    <text evidence="2">The sequence shown here is derived from an EMBL/GenBank/DDBJ whole genome shotgun (WGS) entry which is preliminary data.</text>
</comment>
<sequence>MAWLLNSDLSDQGIASVSEAANRRAYVFGASEVDFAADDHQSQEHFHLNAHSFDPLSSQVPTSSTREITYVRAARAVGRHRNSVLVANQSQRESNESKAEQILAIHRERRRLIQQRYRQKLRNKADAVKVVVQQLQTEVNLLKVKHERLTADISMKNTQWAVIAENFRLFRNGFQPVETGRKYIDSSKQHQFLRKAMAPDVVARDGQGVDALLQIWESILRRQDGLEITLLRSEYGEENLLVASMECSFMLTYSLLLHEFLPHIGEEGELSRSFLIKSLCCPVPSDFLG</sequence>
<dbReference type="EMBL" id="BSXW01001871">
    <property type="protein sequence ID" value="GMF39652.1"/>
    <property type="molecule type" value="Genomic_DNA"/>
</dbReference>
<feature type="coiled-coil region" evidence="1">
    <location>
        <begin position="118"/>
        <end position="152"/>
    </location>
</feature>
<accession>A0A9W6XJE0</accession>
<dbReference type="Proteomes" id="UP001165083">
    <property type="component" value="Unassembled WGS sequence"/>
</dbReference>
<evidence type="ECO:0000313" key="2">
    <source>
        <dbReference type="EMBL" id="GMF39652.1"/>
    </source>
</evidence>
<reference evidence="2" key="1">
    <citation type="submission" date="2023-04" db="EMBL/GenBank/DDBJ databases">
        <title>Phytophthora lilii NBRC 32176.</title>
        <authorList>
            <person name="Ichikawa N."/>
            <person name="Sato H."/>
            <person name="Tonouchi N."/>
        </authorList>
    </citation>
    <scope>NUCLEOTIDE SEQUENCE</scope>
    <source>
        <strain evidence="2">NBRC 32176</strain>
    </source>
</reference>
<dbReference type="AlphaFoldDB" id="A0A9W6XJE0"/>
<name>A0A9W6XJE0_9STRA</name>
<evidence type="ECO:0000256" key="1">
    <source>
        <dbReference type="SAM" id="Coils"/>
    </source>
</evidence>
<dbReference type="OrthoDB" id="106440at2759"/>
<proteinExistence type="predicted"/>